<proteinExistence type="predicted"/>
<dbReference type="WBParaSite" id="L893_g1578.t1">
    <property type="protein sequence ID" value="L893_g1578.t1"/>
    <property type="gene ID" value="L893_g1578"/>
</dbReference>
<organism evidence="1 2">
    <name type="scientific">Steinernema glaseri</name>
    <dbReference type="NCBI Taxonomy" id="37863"/>
    <lineage>
        <taxon>Eukaryota</taxon>
        <taxon>Metazoa</taxon>
        <taxon>Ecdysozoa</taxon>
        <taxon>Nematoda</taxon>
        <taxon>Chromadorea</taxon>
        <taxon>Rhabditida</taxon>
        <taxon>Tylenchina</taxon>
        <taxon>Panagrolaimomorpha</taxon>
        <taxon>Strongyloidoidea</taxon>
        <taxon>Steinernematidae</taxon>
        <taxon>Steinernema</taxon>
    </lineage>
</organism>
<dbReference type="AlphaFoldDB" id="A0A1I7YFE4"/>
<reference evidence="2" key="1">
    <citation type="submission" date="2016-11" db="UniProtKB">
        <authorList>
            <consortium name="WormBaseParasite"/>
        </authorList>
    </citation>
    <scope>IDENTIFICATION</scope>
</reference>
<protein>
    <submittedName>
        <fullName evidence="2">F-box domain-containing protein</fullName>
    </submittedName>
</protein>
<sequence>MDRVPVLFVQELCRQLTTKHSSDLEKLSFWGNVSRNFFSGHRKVSCYIYCKTKNYDIRVRLWEESEVVTPEELKSLSNIDLEYVGVFINNSVIVDDHLTPSYAAQLLKLCAKQCFHTEIKLYSINPPSSLLAFPVLQQFIMSLQRIHFIDFDNLQLIEAIARRAAERGTLRVMSLRSLELDSDLYKEVLRKFNNYSSLKLIRYCNLIKPNIELSDEEKAHFRMEKRLKEYAIDFLRICD</sequence>
<keyword evidence="1" id="KW-1185">Reference proteome</keyword>
<name>A0A1I7YFE4_9BILA</name>
<dbReference type="Proteomes" id="UP000095287">
    <property type="component" value="Unplaced"/>
</dbReference>
<evidence type="ECO:0000313" key="2">
    <source>
        <dbReference type="WBParaSite" id="L893_g1578.t1"/>
    </source>
</evidence>
<accession>A0A1I7YFE4</accession>
<evidence type="ECO:0000313" key="1">
    <source>
        <dbReference type="Proteomes" id="UP000095287"/>
    </source>
</evidence>